<dbReference type="InterPro" id="IPR021250">
    <property type="entry name" value="DUF2789"/>
</dbReference>
<dbReference type="Pfam" id="PF10982">
    <property type="entry name" value="DUF2789"/>
    <property type="match status" value="1"/>
</dbReference>
<proteinExistence type="predicted"/>
<dbReference type="RefSeq" id="WP_208316060.1">
    <property type="nucleotide sequence ID" value="NZ_JAELYA010000009.1"/>
</dbReference>
<protein>
    <submittedName>
        <fullName evidence="1">DUF2789 domain-containing protein</fullName>
    </submittedName>
</protein>
<reference evidence="1 2" key="1">
    <citation type="submission" date="2020-12" db="EMBL/GenBank/DDBJ databases">
        <title>Pseudomonas schmalbachii sp. nov. isolated from millipede gut.</title>
        <authorList>
            <person name="Shelomi M."/>
        </authorList>
    </citation>
    <scope>NUCLEOTIDE SEQUENCE [LARGE SCALE GENOMIC DNA]</scope>
    <source>
        <strain evidence="1 2">Milli4</strain>
    </source>
</reference>
<dbReference type="Proteomes" id="UP000669060">
    <property type="component" value="Unassembled WGS sequence"/>
</dbReference>
<organism evidence="1 2">
    <name type="scientific">Pseudomonas schmalbachii</name>
    <dbReference type="NCBI Taxonomy" id="2816993"/>
    <lineage>
        <taxon>Bacteria</taxon>
        <taxon>Pseudomonadati</taxon>
        <taxon>Pseudomonadota</taxon>
        <taxon>Gammaproteobacteria</taxon>
        <taxon>Pseudomonadales</taxon>
        <taxon>Pseudomonadaceae</taxon>
        <taxon>Pseudomonas</taxon>
    </lineage>
</organism>
<keyword evidence="2" id="KW-1185">Reference proteome</keyword>
<dbReference type="EMBL" id="JAELYA010000009">
    <property type="protein sequence ID" value="MBO3277669.1"/>
    <property type="molecule type" value="Genomic_DNA"/>
</dbReference>
<sequence>MDTSHHTLGELFKQLGLANGKSDIDAFLGQHRLAEGQALPDAPFWNKAQADFLREALEDDSDWAEEVDELAVRLSP</sequence>
<comment type="caution">
    <text evidence="1">The sequence shown here is derived from an EMBL/GenBank/DDBJ whole genome shotgun (WGS) entry which is preliminary data.</text>
</comment>
<gene>
    <name evidence="1" type="ORF">JFY56_20850</name>
</gene>
<dbReference type="InterPro" id="IPR038086">
    <property type="entry name" value="DUF2789_sf"/>
</dbReference>
<name>A0ABS3TVG9_9PSED</name>
<dbReference type="Gene3D" id="1.10.10.1130">
    <property type="entry name" value="Uncharacterised protein PF10982, DUF2789"/>
    <property type="match status" value="1"/>
</dbReference>
<evidence type="ECO:0000313" key="1">
    <source>
        <dbReference type="EMBL" id="MBO3277669.1"/>
    </source>
</evidence>
<evidence type="ECO:0000313" key="2">
    <source>
        <dbReference type="Proteomes" id="UP000669060"/>
    </source>
</evidence>
<accession>A0ABS3TVG9</accession>